<proteinExistence type="predicted"/>
<reference evidence="2 3" key="1">
    <citation type="submission" date="2021-02" db="EMBL/GenBank/DDBJ databases">
        <title>Actinophytocola xerophila sp. nov., isolated from soil of cotton cropping field.</title>
        <authorList>
            <person name="Huang R."/>
            <person name="Chen X."/>
            <person name="Ge X."/>
            <person name="Liu W."/>
        </authorList>
    </citation>
    <scope>NUCLEOTIDE SEQUENCE [LARGE SCALE GENOMIC DNA]</scope>
    <source>
        <strain evidence="2 3">S1-96</strain>
    </source>
</reference>
<comment type="caution">
    <text evidence="2">The sequence shown here is derived from an EMBL/GenBank/DDBJ whole genome shotgun (WGS) entry which is preliminary data.</text>
</comment>
<dbReference type="EMBL" id="JAFFZE010000016">
    <property type="protein sequence ID" value="MCT2585768.1"/>
    <property type="molecule type" value="Genomic_DNA"/>
</dbReference>
<keyword evidence="1" id="KW-0472">Membrane</keyword>
<evidence type="ECO:0000313" key="3">
    <source>
        <dbReference type="Proteomes" id="UP001156441"/>
    </source>
</evidence>
<evidence type="ECO:0000256" key="1">
    <source>
        <dbReference type="SAM" id="Phobius"/>
    </source>
</evidence>
<keyword evidence="3" id="KW-1185">Reference proteome</keyword>
<feature type="transmembrane region" description="Helical" evidence="1">
    <location>
        <begin position="56"/>
        <end position="74"/>
    </location>
</feature>
<evidence type="ECO:0000313" key="2">
    <source>
        <dbReference type="EMBL" id="MCT2585768.1"/>
    </source>
</evidence>
<sequence>MGQPGWLYTGEVSERSIVTAPGAGDVGDAVVLVDAAVAGFCGKVPGWFRAVQRLKYWWYAVCIAVGLAVGLVFVPTPVEWRLTAGLTAGLVLTPVSGAVLGLVARRQTRVQGVRRPERLLAKVAGRARPVADTVREQIVTVLARDPGLDATVHELAWRSAKEGARRELDELWKKADPRAAAARAAKIAEVTARVDDLKDQGKA</sequence>
<organism evidence="2 3">
    <name type="scientific">Actinophytocola gossypii</name>
    <dbReference type="NCBI Taxonomy" id="2812003"/>
    <lineage>
        <taxon>Bacteria</taxon>
        <taxon>Bacillati</taxon>
        <taxon>Actinomycetota</taxon>
        <taxon>Actinomycetes</taxon>
        <taxon>Pseudonocardiales</taxon>
        <taxon>Pseudonocardiaceae</taxon>
    </lineage>
</organism>
<feature type="transmembrane region" description="Helical" evidence="1">
    <location>
        <begin position="80"/>
        <end position="104"/>
    </location>
</feature>
<keyword evidence="1" id="KW-1133">Transmembrane helix</keyword>
<keyword evidence="1" id="KW-0812">Transmembrane</keyword>
<protein>
    <submittedName>
        <fullName evidence="2">Uncharacterized protein</fullName>
    </submittedName>
</protein>
<gene>
    <name evidence="2" type="ORF">JT362_21855</name>
</gene>
<dbReference type="RefSeq" id="WP_260193463.1">
    <property type="nucleotide sequence ID" value="NZ_JAFFZE010000016.1"/>
</dbReference>
<dbReference type="Proteomes" id="UP001156441">
    <property type="component" value="Unassembled WGS sequence"/>
</dbReference>
<name>A0ABT2JDE7_9PSEU</name>
<accession>A0ABT2JDE7</accession>